<keyword evidence="4" id="KW-1185">Reference proteome</keyword>
<feature type="domain" description="Transglycosylase SLT" evidence="2">
    <location>
        <begin position="285"/>
        <end position="363"/>
    </location>
</feature>
<dbReference type="InterPro" id="IPR036689">
    <property type="entry name" value="ESAT-6-like_sf"/>
</dbReference>
<reference evidence="4" key="1">
    <citation type="journal article" date="2019" name="Int. J. Syst. Evol. Microbiol.">
        <title>The Global Catalogue of Microorganisms (GCM) 10K type strain sequencing project: providing services to taxonomists for standard genome sequencing and annotation.</title>
        <authorList>
            <consortium name="The Broad Institute Genomics Platform"/>
            <consortium name="The Broad Institute Genome Sequencing Center for Infectious Disease"/>
            <person name="Wu L."/>
            <person name="Ma J."/>
        </authorList>
    </citation>
    <scope>NUCLEOTIDE SEQUENCE [LARGE SCALE GENOMIC DNA]</scope>
    <source>
        <strain evidence="4">XZYJ18</strain>
    </source>
</reference>
<feature type="compositionally biased region" description="Low complexity" evidence="1">
    <location>
        <begin position="221"/>
        <end position="231"/>
    </location>
</feature>
<evidence type="ECO:0000313" key="4">
    <source>
        <dbReference type="Proteomes" id="UP001596175"/>
    </source>
</evidence>
<dbReference type="Proteomes" id="UP001596175">
    <property type="component" value="Unassembled WGS sequence"/>
</dbReference>
<dbReference type="SUPFAM" id="SSF53955">
    <property type="entry name" value="Lysozyme-like"/>
    <property type="match status" value="1"/>
</dbReference>
<dbReference type="Pfam" id="PF01464">
    <property type="entry name" value="SLT"/>
    <property type="match status" value="1"/>
</dbReference>
<evidence type="ECO:0000259" key="2">
    <source>
        <dbReference type="Pfam" id="PF01464"/>
    </source>
</evidence>
<comment type="caution">
    <text evidence="3">The sequence shown here is derived from an EMBL/GenBank/DDBJ whole genome shotgun (WGS) entry which is preliminary data.</text>
</comment>
<protein>
    <submittedName>
        <fullName evidence="3">Transglycosylase SLT domain-containing protein</fullName>
    </submittedName>
</protein>
<proteinExistence type="predicted"/>
<dbReference type="InterPro" id="IPR008258">
    <property type="entry name" value="Transglycosylase_SLT_dom_1"/>
</dbReference>
<organism evidence="3 4">
    <name type="scientific">Actinomycetospora rhizophila</name>
    <dbReference type="NCBI Taxonomy" id="1416876"/>
    <lineage>
        <taxon>Bacteria</taxon>
        <taxon>Bacillati</taxon>
        <taxon>Actinomycetota</taxon>
        <taxon>Actinomycetes</taxon>
        <taxon>Pseudonocardiales</taxon>
        <taxon>Pseudonocardiaceae</taxon>
        <taxon>Actinomycetospora</taxon>
    </lineage>
</organism>
<gene>
    <name evidence="3" type="ORF">ACFPK1_02950</name>
</gene>
<accession>A0ABV9ZAM4</accession>
<name>A0ABV9ZAM4_9PSEU</name>
<dbReference type="Gene3D" id="1.10.287.1060">
    <property type="entry name" value="ESAT-6-like"/>
    <property type="match status" value="1"/>
</dbReference>
<evidence type="ECO:0000256" key="1">
    <source>
        <dbReference type="SAM" id="MobiDB-lite"/>
    </source>
</evidence>
<dbReference type="CDD" id="cd13402">
    <property type="entry name" value="LT_TF-like"/>
    <property type="match status" value="1"/>
</dbReference>
<sequence length="380" mass="38012">MPGDVEGQLAAEPAAAELAGIAARLRTADPGAVRASAAQVLAIGDGVEGSVRTVDRGRAAVEGRWEGEGAASFGHWVRTFGNAGDRDRRTIAEAGATLDGISTTLEGLRHEVDQQVAQALALAGAARNQAALVPDAPPDLGDRMAGDAVRGPTEAARAAVQRAEAELSTAAGRLRACAEGITAFTALAGPDAAVMAPPPGTSMPWRPVEAAPRGRADPGIDDSSGTATDTGSGSGTGSGGSGAGTGSPGGGSAPSGTGTVPPGEVGDWIRQAIAILQADGVPLEKMDPAAIATIIERESGGDPNAVNDWDSNAAKGTPSQGLMQTIGPTFDAHKLPGHDDIRNPIDNIIAGVRYAIELYGSVSQVPGVVAEAKGEAYVGY</sequence>
<dbReference type="EMBL" id="JBHSKG010000001">
    <property type="protein sequence ID" value="MFC5137173.1"/>
    <property type="molecule type" value="Genomic_DNA"/>
</dbReference>
<dbReference type="SUPFAM" id="SSF140453">
    <property type="entry name" value="EsxAB dimer-like"/>
    <property type="match status" value="1"/>
</dbReference>
<dbReference type="InterPro" id="IPR023346">
    <property type="entry name" value="Lysozyme-like_dom_sf"/>
</dbReference>
<dbReference type="RefSeq" id="WP_378019382.1">
    <property type="nucleotide sequence ID" value="NZ_JBHSKG010000001.1"/>
</dbReference>
<feature type="region of interest" description="Disordered" evidence="1">
    <location>
        <begin position="195"/>
        <end position="265"/>
    </location>
</feature>
<feature type="compositionally biased region" description="Gly residues" evidence="1">
    <location>
        <begin position="232"/>
        <end position="253"/>
    </location>
</feature>
<dbReference type="Gene3D" id="1.10.530.10">
    <property type="match status" value="1"/>
</dbReference>
<dbReference type="InterPro" id="IPR010310">
    <property type="entry name" value="T7SS_ESAT-6-like"/>
</dbReference>
<dbReference type="Pfam" id="PF06013">
    <property type="entry name" value="WXG100"/>
    <property type="match status" value="1"/>
</dbReference>
<evidence type="ECO:0000313" key="3">
    <source>
        <dbReference type="EMBL" id="MFC5137173.1"/>
    </source>
</evidence>